<sequence length="78" mass="8409">YHQLMPHVPGAVSPMIAAGRTVKHLHPDALTVFVGHCLAKKAEAREPDLRGAVDLFLAPPTAYIHPAIFTILSPFCLA</sequence>
<accession>A0AAW5JPR1</accession>
<dbReference type="Pfam" id="PF02906">
    <property type="entry name" value="Fe_hyd_lg_C"/>
    <property type="match status" value="1"/>
</dbReference>
<evidence type="ECO:0000313" key="2">
    <source>
        <dbReference type="EMBL" id="MCQ4772091.1"/>
    </source>
</evidence>
<dbReference type="RefSeq" id="WP_302469351.1">
    <property type="nucleotide sequence ID" value="NZ_JANFYS010000375.1"/>
</dbReference>
<dbReference type="InterPro" id="IPR009016">
    <property type="entry name" value="Fe_hydrogenase"/>
</dbReference>
<protein>
    <recommendedName>
        <fullName evidence="1">Iron hydrogenase large subunit C-terminal domain-containing protein</fullName>
    </recommendedName>
</protein>
<organism evidence="2 3">
    <name type="scientific">Intestinimonas massiliensis</name>
    <name type="common">ex Afouda et al. 2020</name>
    <dbReference type="NCBI Taxonomy" id="1673721"/>
    <lineage>
        <taxon>Bacteria</taxon>
        <taxon>Bacillati</taxon>
        <taxon>Bacillota</taxon>
        <taxon>Clostridia</taxon>
        <taxon>Eubacteriales</taxon>
        <taxon>Intestinimonas</taxon>
    </lineage>
</organism>
<proteinExistence type="predicted"/>
<dbReference type="SUPFAM" id="SSF53920">
    <property type="entry name" value="Fe-only hydrogenase"/>
    <property type="match status" value="1"/>
</dbReference>
<dbReference type="InterPro" id="IPR004108">
    <property type="entry name" value="Fe_hydrogenase_lsu_C"/>
</dbReference>
<feature type="domain" description="Iron hydrogenase large subunit C-terminal" evidence="1">
    <location>
        <begin position="1"/>
        <end position="57"/>
    </location>
</feature>
<reference evidence="2" key="1">
    <citation type="submission" date="2022-06" db="EMBL/GenBank/DDBJ databases">
        <title>Isolation of gut microbiota from human fecal samples.</title>
        <authorList>
            <person name="Pamer E.G."/>
            <person name="Barat B."/>
            <person name="Waligurski E."/>
            <person name="Medina S."/>
            <person name="Paddock L."/>
            <person name="Mostad J."/>
        </authorList>
    </citation>
    <scope>NUCLEOTIDE SEQUENCE</scope>
    <source>
        <strain evidence="2">DFI.9.91</strain>
    </source>
</reference>
<comment type="caution">
    <text evidence="2">The sequence shown here is derived from an EMBL/GenBank/DDBJ whole genome shotgun (WGS) entry which is preliminary data.</text>
</comment>
<evidence type="ECO:0000313" key="3">
    <source>
        <dbReference type="Proteomes" id="UP001204562"/>
    </source>
</evidence>
<dbReference type="AlphaFoldDB" id="A0AAW5JPR1"/>
<name>A0AAW5JPR1_9FIRM</name>
<feature type="non-terminal residue" evidence="2">
    <location>
        <position position="1"/>
    </location>
</feature>
<dbReference type="Proteomes" id="UP001204562">
    <property type="component" value="Unassembled WGS sequence"/>
</dbReference>
<evidence type="ECO:0000259" key="1">
    <source>
        <dbReference type="Pfam" id="PF02906"/>
    </source>
</evidence>
<gene>
    <name evidence="2" type="ORF">NE579_16995</name>
</gene>
<dbReference type="EMBL" id="JANFYS010000375">
    <property type="protein sequence ID" value="MCQ4772091.1"/>
    <property type="molecule type" value="Genomic_DNA"/>
</dbReference>